<organism evidence="1 2">
    <name type="scientific">Conexibacter stalactiti</name>
    <dbReference type="NCBI Taxonomy" id="1940611"/>
    <lineage>
        <taxon>Bacteria</taxon>
        <taxon>Bacillati</taxon>
        <taxon>Actinomycetota</taxon>
        <taxon>Thermoleophilia</taxon>
        <taxon>Solirubrobacterales</taxon>
        <taxon>Conexibacteraceae</taxon>
        <taxon>Conexibacter</taxon>
    </lineage>
</organism>
<sequence length="220" mass="23821">MRLHIQIDRRVAAVARTLRVHYPRGLDLIGSGLGLAECRLERTTFAEVFIANPHRLGGCPQNAVIATGTVVGEVRLDPLTIGEVGTFTLMTGPFGDDGLELVGLVEGINPFGALLAYQGELREAGGRYGGTIEMRLPWIPILPYDTADVALLDIEATIGSTDIIYAREGVRGVVQRWRPEGPRLPTKCASGGMPFEVEIDFSDGSRTRARAKARCPLPSR</sequence>
<protein>
    <submittedName>
        <fullName evidence="1">Uncharacterized protein</fullName>
    </submittedName>
</protein>
<keyword evidence="2" id="KW-1185">Reference proteome</keyword>
<evidence type="ECO:0000313" key="1">
    <source>
        <dbReference type="EMBL" id="MDW5593463.1"/>
    </source>
</evidence>
<proteinExistence type="predicted"/>
<name>A0ABU4HJG3_9ACTN</name>
<dbReference type="Proteomes" id="UP001284601">
    <property type="component" value="Unassembled WGS sequence"/>
</dbReference>
<accession>A0ABU4HJG3</accession>
<evidence type="ECO:0000313" key="2">
    <source>
        <dbReference type="Proteomes" id="UP001284601"/>
    </source>
</evidence>
<reference evidence="2" key="1">
    <citation type="submission" date="2023-07" db="EMBL/GenBank/DDBJ databases">
        <title>Conexibacter stalactiti sp. nov., isolated from stalactites in a lava cave and emended description of the genus Conexibacter.</title>
        <authorList>
            <person name="Lee S.D."/>
        </authorList>
    </citation>
    <scope>NUCLEOTIDE SEQUENCE [LARGE SCALE GENOMIC DNA]</scope>
    <source>
        <strain evidence="2">KCTC 39840</strain>
    </source>
</reference>
<dbReference type="RefSeq" id="WP_318595724.1">
    <property type="nucleotide sequence ID" value="NZ_JAWSTH010000005.1"/>
</dbReference>
<dbReference type="EMBL" id="JAWSTH010000005">
    <property type="protein sequence ID" value="MDW5593463.1"/>
    <property type="molecule type" value="Genomic_DNA"/>
</dbReference>
<comment type="caution">
    <text evidence="1">The sequence shown here is derived from an EMBL/GenBank/DDBJ whole genome shotgun (WGS) entry which is preliminary data.</text>
</comment>
<gene>
    <name evidence="1" type="ORF">R7226_03885</name>
</gene>